<sequence>MAVNPLEKPALELAGRMTPDAVEKTRISQLLDLSELVGVVVVTGPGGRPALHDYSIVQLGLGVHAVRFTIPATNACESLVWASTMCAHLKPMTPEKRALWASLFRAGTPLEQIDDAVADALS</sequence>
<evidence type="ECO:0000313" key="2">
    <source>
        <dbReference type="Proteomes" id="UP001529338"/>
    </source>
</evidence>
<dbReference type="RefSeq" id="WP_289453177.1">
    <property type="nucleotide sequence ID" value="NZ_JAUCGQ010000001.1"/>
</dbReference>
<accession>A0ABT7SBU6</accession>
<proteinExistence type="predicted"/>
<name>A0ABT7SBU6_9CELL</name>
<dbReference type="EMBL" id="JAUCGQ010000001">
    <property type="protein sequence ID" value="MDM7853659.1"/>
    <property type="molecule type" value="Genomic_DNA"/>
</dbReference>
<gene>
    <name evidence="1" type="ORF">QRT04_01830</name>
</gene>
<comment type="caution">
    <text evidence="1">The sequence shown here is derived from an EMBL/GenBank/DDBJ whole genome shotgun (WGS) entry which is preliminary data.</text>
</comment>
<dbReference type="Proteomes" id="UP001529338">
    <property type="component" value="Unassembled WGS sequence"/>
</dbReference>
<evidence type="ECO:0000313" key="1">
    <source>
        <dbReference type="EMBL" id="MDM7853659.1"/>
    </source>
</evidence>
<keyword evidence="2" id="KW-1185">Reference proteome</keyword>
<protein>
    <submittedName>
        <fullName evidence="1">Uncharacterized protein</fullName>
    </submittedName>
</protein>
<reference evidence="1 2" key="1">
    <citation type="submission" date="2023-06" db="EMBL/GenBank/DDBJ databases">
        <title>Cellulomonas sp. MW4 Whole genome sequence.</title>
        <authorList>
            <person name="Park S."/>
        </authorList>
    </citation>
    <scope>NUCLEOTIDE SEQUENCE [LARGE SCALE GENOMIC DNA]</scope>
    <source>
        <strain evidence="1 2">MW4</strain>
    </source>
</reference>
<organism evidence="1 2">
    <name type="scientific">Cellulomonas alba</name>
    <dbReference type="NCBI Taxonomy" id="3053467"/>
    <lineage>
        <taxon>Bacteria</taxon>
        <taxon>Bacillati</taxon>
        <taxon>Actinomycetota</taxon>
        <taxon>Actinomycetes</taxon>
        <taxon>Micrococcales</taxon>
        <taxon>Cellulomonadaceae</taxon>
        <taxon>Cellulomonas</taxon>
    </lineage>
</organism>